<sequence length="228" mass="26465">MKKFIKYLLFSLIFIISFVILYFVFEYSLSRYSTPYSLKNGEYEMFVKSNGVHTDIVLPLKSDIINWFDFFSSSDTLSKRDDFSYISIGWGDKGFYLDTPTWADLKVKTAVVAALGLGSTALHITYYDDIIEDDLTYKIYISKEQYEKIVLNIKDSLQYKDEKVINIKTNAQYGQNDAFYEAIGSYSIFHTCNTWTNSVLKSAYLPASVWTAFDEGILYQYKNLKSNY</sequence>
<feature type="transmembrane region" description="Helical" evidence="1">
    <location>
        <begin position="7"/>
        <end position="25"/>
    </location>
</feature>
<evidence type="ECO:0000313" key="2">
    <source>
        <dbReference type="EMBL" id="PWE20160.1"/>
    </source>
</evidence>
<reference evidence="2 3" key="1">
    <citation type="submission" date="2018-05" db="EMBL/GenBank/DDBJ databases">
        <title>Antimicrobial susceptibility testing and genomic analysis of Arcobacter skirrowii strains and one Arcobacter butzleri isolated from German poultry farms.</title>
        <authorList>
            <person name="Haenel I."/>
            <person name="Hotzel H."/>
            <person name="Tomaso H."/>
            <person name="Busch A."/>
        </authorList>
    </citation>
    <scope>NUCLEOTIDE SEQUENCE [LARGE SCALE GENOMIC DNA]</scope>
    <source>
        <strain evidence="3">v</strain>
    </source>
</reference>
<organism evidence="2 3">
    <name type="scientific">Aliarcobacter skirrowii</name>
    <dbReference type="NCBI Taxonomy" id="28200"/>
    <lineage>
        <taxon>Bacteria</taxon>
        <taxon>Pseudomonadati</taxon>
        <taxon>Campylobacterota</taxon>
        <taxon>Epsilonproteobacteria</taxon>
        <taxon>Campylobacterales</taxon>
        <taxon>Arcobacteraceae</taxon>
        <taxon>Aliarcobacter</taxon>
    </lineage>
</organism>
<dbReference type="AlphaFoldDB" id="A0A2U2BZ19"/>
<dbReference type="Proteomes" id="UP000245014">
    <property type="component" value="Unassembled WGS sequence"/>
</dbReference>
<proteinExistence type="predicted"/>
<evidence type="ECO:0000256" key="1">
    <source>
        <dbReference type="SAM" id="Phobius"/>
    </source>
</evidence>
<dbReference type="InterPro" id="IPR011727">
    <property type="entry name" value="CHP02117"/>
</dbReference>
<accession>A0A2U2BZ19</accession>
<comment type="caution">
    <text evidence="2">The sequence shown here is derived from an EMBL/GenBank/DDBJ whole genome shotgun (WGS) entry which is preliminary data.</text>
</comment>
<keyword evidence="1" id="KW-0812">Transmembrane</keyword>
<keyword evidence="1" id="KW-1133">Transmembrane helix</keyword>
<protein>
    <submittedName>
        <fullName evidence="2">TIGR02117 family protein</fullName>
    </submittedName>
</protein>
<dbReference type="STRING" id="28200.GCA_001572935_00090"/>
<dbReference type="NCBIfam" id="TIGR02117">
    <property type="entry name" value="chp_urease_rgn"/>
    <property type="match status" value="1"/>
</dbReference>
<dbReference type="Pfam" id="PF09601">
    <property type="entry name" value="DUF2459"/>
    <property type="match status" value="1"/>
</dbReference>
<keyword evidence="1" id="KW-0472">Membrane</keyword>
<evidence type="ECO:0000313" key="3">
    <source>
        <dbReference type="Proteomes" id="UP000245014"/>
    </source>
</evidence>
<name>A0A2U2BZ19_9BACT</name>
<dbReference type="EMBL" id="QEYI01000008">
    <property type="protein sequence ID" value="PWE20160.1"/>
    <property type="molecule type" value="Genomic_DNA"/>
</dbReference>
<dbReference type="RefSeq" id="WP_109065310.1">
    <property type="nucleotide sequence ID" value="NZ_QEYG01000003.1"/>
</dbReference>
<gene>
    <name evidence="2" type="ORF">DF188_08250</name>
</gene>